<sequence>MNSSSSHPILPLIVFVKCRPISIEHNPFETSSATVTGGQSDKERERGEVTKRLILLPAKKVGLVVRRLTGETCVELNNILRML</sequence>
<evidence type="ECO:0000313" key="2">
    <source>
        <dbReference type="Proteomes" id="UP001054837"/>
    </source>
</evidence>
<reference evidence="1 2" key="1">
    <citation type="submission" date="2021-06" db="EMBL/GenBank/DDBJ databases">
        <title>Caerostris darwini draft genome.</title>
        <authorList>
            <person name="Kono N."/>
            <person name="Arakawa K."/>
        </authorList>
    </citation>
    <scope>NUCLEOTIDE SEQUENCE [LARGE SCALE GENOMIC DNA]</scope>
</reference>
<organism evidence="1 2">
    <name type="scientific">Caerostris darwini</name>
    <dbReference type="NCBI Taxonomy" id="1538125"/>
    <lineage>
        <taxon>Eukaryota</taxon>
        <taxon>Metazoa</taxon>
        <taxon>Ecdysozoa</taxon>
        <taxon>Arthropoda</taxon>
        <taxon>Chelicerata</taxon>
        <taxon>Arachnida</taxon>
        <taxon>Araneae</taxon>
        <taxon>Araneomorphae</taxon>
        <taxon>Entelegynae</taxon>
        <taxon>Araneoidea</taxon>
        <taxon>Araneidae</taxon>
        <taxon>Caerostris</taxon>
    </lineage>
</organism>
<accession>A0AAV4X347</accession>
<keyword evidence="2" id="KW-1185">Reference proteome</keyword>
<name>A0AAV4X347_9ARAC</name>
<gene>
    <name evidence="1" type="ORF">CDAR_268671</name>
</gene>
<dbReference type="AlphaFoldDB" id="A0AAV4X347"/>
<protein>
    <submittedName>
        <fullName evidence="1">Uncharacterized protein</fullName>
    </submittedName>
</protein>
<comment type="caution">
    <text evidence="1">The sequence shown here is derived from an EMBL/GenBank/DDBJ whole genome shotgun (WGS) entry which is preliminary data.</text>
</comment>
<dbReference type="EMBL" id="BPLQ01015570">
    <property type="protein sequence ID" value="GIY89083.1"/>
    <property type="molecule type" value="Genomic_DNA"/>
</dbReference>
<evidence type="ECO:0000313" key="1">
    <source>
        <dbReference type="EMBL" id="GIY89083.1"/>
    </source>
</evidence>
<proteinExistence type="predicted"/>
<dbReference type="Proteomes" id="UP001054837">
    <property type="component" value="Unassembled WGS sequence"/>
</dbReference>